<proteinExistence type="predicted"/>
<dbReference type="EMBL" id="MU275865">
    <property type="protein sequence ID" value="KAI0050093.1"/>
    <property type="molecule type" value="Genomic_DNA"/>
</dbReference>
<reference evidence="1" key="1">
    <citation type="submission" date="2021-02" db="EMBL/GenBank/DDBJ databases">
        <authorList>
            <consortium name="DOE Joint Genome Institute"/>
            <person name="Ahrendt S."/>
            <person name="Looney B.P."/>
            <person name="Miyauchi S."/>
            <person name="Morin E."/>
            <person name="Drula E."/>
            <person name="Courty P.E."/>
            <person name="Chicoki N."/>
            <person name="Fauchery L."/>
            <person name="Kohler A."/>
            <person name="Kuo A."/>
            <person name="Labutti K."/>
            <person name="Pangilinan J."/>
            <person name="Lipzen A."/>
            <person name="Riley R."/>
            <person name="Andreopoulos W."/>
            <person name="He G."/>
            <person name="Johnson J."/>
            <person name="Barry K.W."/>
            <person name="Grigoriev I.V."/>
            <person name="Nagy L."/>
            <person name="Hibbett D."/>
            <person name="Henrissat B."/>
            <person name="Matheny P.B."/>
            <person name="Labbe J."/>
            <person name="Martin F."/>
        </authorList>
    </citation>
    <scope>NUCLEOTIDE SEQUENCE</scope>
    <source>
        <strain evidence="1">FP105234-sp</strain>
    </source>
</reference>
<reference evidence="1" key="2">
    <citation type="journal article" date="2022" name="New Phytol.">
        <title>Evolutionary transition to the ectomycorrhizal habit in the genomes of a hyperdiverse lineage of mushroom-forming fungi.</title>
        <authorList>
            <person name="Looney B."/>
            <person name="Miyauchi S."/>
            <person name="Morin E."/>
            <person name="Drula E."/>
            <person name="Courty P.E."/>
            <person name="Kohler A."/>
            <person name="Kuo A."/>
            <person name="LaButti K."/>
            <person name="Pangilinan J."/>
            <person name="Lipzen A."/>
            <person name="Riley R."/>
            <person name="Andreopoulos W."/>
            <person name="He G."/>
            <person name="Johnson J."/>
            <person name="Nolan M."/>
            <person name="Tritt A."/>
            <person name="Barry K.W."/>
            <person name="Grigoriev I.V."/>
            <person name="Nagy L.G."/>
            <person name="Hibbett D."/>
            <person name="Henrissat B."/>
            <person name="Matheny P.B."/>
            <person name="Labbe J."/>
            <person name="Martin F.M."/>
        </authorList>
    </citation>
    <scope>NUCLEOTIDE SEQUENCE</scope>
    <source>
        <strain evidence="1">FP105234-sp</strain>
    </source>
</reference>
<accession>A0ACB8S2Q2</accession>
<comment type="caution">
    <text evidence="1">The sequence shown here is derived from an EMBL/GenBank/DDBJ whole genome shotgun (WGS) entry which is preliminary data.</text>
</comment>
<keyword evidence="2" id="KW-1185">Reference proteome</keyword>
<sequence>MLADRNFRLQFFIPPDKSFLLAYWPNDQKSLPERLGVSLTLSAVLECRYQIRTAPGKGVGMFAMEDIAPGAIVARERPILVAPLMLSWDSIERDISSNMPEHVREAFFALHNCKPPSFARVHGIINTNAINIDDMPGQTDFGPYVAVLKDICRANHSCNPNAIYRWDFATFTGALHARRAIAAGEEVSISYIGAHMPYAERHERLRDKYFFVCKCPVCNLPPAARAEDDRARQELTFVRGLLEAGFYDEFAPDVPKQLAMAKMLEDASDCNVSTWRAVAGKLVRAYCTLGERAEAVKWARRAMEMTLVDTGTDGGWAAVVAAPENTDVWRSKVVDK</sequence>
<evidence type="ECO:0000313" key="2">
    <source>
        <dbReference type="Proteomes" id="UP000814033"/>
    </source>
</evidence>
<protein>
    <submittedName>
        <fullName evidence="1">SET domain-containing protein</fullName>
    </submittedName>
</protein>
<evidence type="ECO:0000313" key="1">
    <source>
        <dbReference type="EMBL" id="KAI0050093.1"/>
    </source>
</evidence>
<gene>
    <name evidence="1" type="ORF">FA95DRAFT_1487839</name>
</gene>
<name>A0ACB8S2Q2_9AGAM</name>
<organism evidence="1 2">
    <name type="scientific">Auriscalpium vulgare</name>
    <dbReference type="NCBI Taxonomy" id="40419"/>
    <lineage>
        <taxon>Eukaryota</taxon>
        <taxon>Fungi</taxon>
        <taxon>Dikarya</taxon>
        <taxon>Basidiomycota</taxon>
        <taxon>Agaricomycotina</taxon>
        <taxon>Agaricomycetes</taxon>
        <taxon>Russulales</taxon>
        <taxon>Auriscalpiaceae</taxon>
        <taxon>Auriscalpium</taxon>
    </lineage>
</organism>
<dbReference type="Proteomes" id="UP000814033">
    <property type="component" value="Unassembled WGS sequence"/>
</dbReference>